<evidence type="ECO:0000313" key="2">
    <source>
        <dbReference type="Proteomes" id="UP000249829"/>
    </source>
</evidence>
<accession>A0A2V5HHW1</accession>
<gene>
    <name evidence="1" type="ORF">BO99DRAFT_77435</name>
</gene>
<protein>
    <submittedName>
        <fullName evidence="1">Uncharacterized protein</fullName>
    </submittedName>
</protein>
<reference evidence="1 2" key="1">
    <citation type="submission" date="2018-02" db="EMBL/GenBank/DDBJ databases">
        <title>The genomes of Aspergillus section Nigri reveals drivers in fungal speciation.</title>
        <authorList>
            <consortium name="DOE Joint Genome Institute"/>
            <person name="Vesth T.C."/>
            <person name="Nybo J."/>
            <person name="Theobald S."/>
            <person name="Brandl J."/>
            <person name="Frisvad J.C."/>
            <person name="Nielsen K.F."/>
            <person name="Lyhne E.K."/>
            <person name="Kogle M.E."/>
            <person name="Kuo A."/>
            <person name="Riley R."/>
            <person name="Clum A."/>
            <person name="Nolan M."/>
            <person name="Lipzen A."/>
            <person name="Salamov A."/>
            <person name="Henrissat B."/>
            <person name="Wiebenga A."/>
            <person name="De vries R.P."/>
            <person name="Grigoriev I.V."/>
            <person name="Mortensen U.H."/>
            <person name="Andersen M.R."/>
            <person name="Baker S.E."/>
        </authorList>
    </citation>
    <scope>NUCLEOTIDE SEQUENCE [LARGE SCALE GENOMIC DNA]</scope>
    <source>
        <strain evidence="1 2">CBS 115571</strain>
    </source>
</reference>
<dbReference type="AlphaFoldDB" id="A0A2V5HHW1"/>
<organism evidence="1 2">
    <name type="scientific">Aspergillus violaceofuscus (strain CBS 115571)</name>
    <dbReference type="NCBI Taxonomy" id="1450538"/>
    <lineage>
        <taxon>Eukaryota</taxon>
        <taxon>Fungi</taxon>
        <taxon>Dikarya</taxon>
        <taxon>Ascomycota</taxon>
        <taxon>Pezizomycotina</taxon>
        <taxon>Eurotiomycetes</taxon>
        <taxon>Eurotiomycetidae</taxon>
        <taxon>Eurotiales</taxon>
        <taxon>Aspergillaceae</taxon>
        <taxon>Aspergillus</taxon>
    </lineage>
</organism>
<dbReference type="EMBL" id="KZ825117">
    <property type="protein sequence ID" value="PYI21454.1"/>
    <property type="molecule type" value="Genomic_DNA"/>
</dbReference>
<sequence>MKIYAGGPCRTTEERVFLGLLLASALHGSRKLAVTAAASGAAGTVTHGFPRIRSERRKLQPGLAQQVARNGRSHTRSLNWISIVVVGVELCWLCRWLSQQIAKLS</sequence>
<keyword evidence="2" id="KW-1185">Reference proteome</keyword>
<dbReference type="Proteomes" id="UP000249829">
    <property type="component" value="Unassembled WGS sequence"/>
</dbReference>
<evidence type="ECO:0000313" key="1">
    <source>
        <dbReference type="EMBL" id="PYI21454.1"/>
    </source>
</evidence>
<name>A0A2V5HHW1_ASPV1</name>
<proteinExistence type="predicted"/>